<dbReference type="InterPro" id="IPR011041">
    <property type="entry name" value="Quinoprot_gluc/sorb_DH_b-prop"/>
</dbReference>
<dbReference type="InterPro" id="IPR011042">
    <property type="entry name" value="6-blade_b-propeller_TolB-like"/>
</dbReference>
<dbReference type="Pfam" id="PF07995">
    <property type="entry name" value="GSDH"/>
    <property type="match status" value="1"/>
</dbReference>
<gene>
    <name evidence="2" type="ORF">METZ01_LOCUS20075</name>
</gene>
<evidence type="ECO:0000259" key="1">
    <source>
        <dbReference type="Pfam" id="PF07995"/>
    </source>
</evidence>
<dbReference type="SUPFAM" id="SSF50952">
    <property type="entry name" value="Soluble quinoprotein glucose dehydrogenase"/>
    <property type="match status" value="1"/>
</dbReference>
<dbReference type="EMBL" id="UINC01001005">
    <property type="protein sequence ID" value="SUZ67221.1"/>
    <property type="molecule type" value="Genomic_DNA"/>
</dbReference>
<accession>A0A381PJN2</accession>
<dbReference type="AlphaFoldDB" id="A0A381PJN2"/>
<protein>
    <recommendedName>
        <fullName evidence="1">Glucose/Sorbosone dehydrogenase domain-containing protein</fullName>
    </recommendedName>
</protein>
<dbReference type="InterPro" id="IPR012938">
    <property type="entry name" value="Glc/Sorbosone_DH"/>
</dbReference>
<dbReference type="Gene3D" id="2.120.10.30">
    <property type="entry name" value="TolB, C-terminal domain"/>
    <property type="match status" value="1"/>
</dbReference>
<organism evidence="2">
    <name type="scientific">marine metagenome</name>
    <dbReference type="NCBI Taxonomy" id="408172"/>
    <lineage>
        <taxon>unclassified sequences</taxon>
        <taxon>metagenomes</taxon>
        <taxon>ecological metagenomes</taxon>
    </lineage>
</organism>
<dbReference type="PANTHER" id="PTHR19328:SF75">
    <property type="entry name" value="ALDOSE SUGAR DEHYDROGENASE YLII"/>
    <property type="match status" value="1"/>
</dbReference>
<proteinExistence type="predicted"/>
<feature type="domain" description="Glucose/Sorbosone dehydrogenase" evidence="1">
    <location>
        <begin position="57"/>
        <end position="396"/>
    </location>
</feature>
<evidence type="ECO:0000313" key="2">
    <source>
        <dbReference type="EMBL" id="SUZ67221.1"/>
    </source>
</evidence>
<dbReference type="PANTHER" id="PTHR19328">
    <property type="entry name" value="HEDGEHOG-INTERACTING PROTEIN"/>
    <property type="match status" value="1"/>
</dbReference>
<name>A0A381PJN2_9ZZZZ</name>
<sequence>MNNKGTLLICLLLSLGFKGLAWAQPRSDVFPPVTINQPFVVNTFEAPIRVVPIAIGLANPFDMAFRDNGDILVTERFTGNLRVIRNGSLLEESIRGVPQVYSETWRQGLMAVELHPDDDRIVYMTYTKAIMVDGDSEQTVALVRARIVENELTEVEEIFEAKGLDRGIAASQLLFAPDNKLMMSIGGAYMYAGIGDYAQDPTIHYGKLLRLNDDGSVPSDNPFVSSGEYLPEVYTVGHRNQIGLAFHPTTEQLWATENGPQGGDEANIIQPGLNYGWPIVSYSRQYRGDRVSERPWGEKYEDPEVIWWPSIAPSGLAFYTGDKIPAWQGNMFVGSMMEGRIPGTGHLERVVFNSRGDEIRREGLLRQLNSRVTGVAQGPDGYLYILIDEENGALLRIEPAQ</sequence>
<reference evidence="2" key="1">
    <citation type="submission" date="2018-05" db="EMBL/GenBank/DDBJ databases">
        <authorList>
            <person name="Lanie J.A."/>
            <person name="Ng W.-L."/>
            <person name="Kazmierczak K.M."/>
            <person name="Andrzejewski T.M."/>
            <person name="Davidsen T.M."/>
            <person name="Wayne K.J."/>
            <person name="Tettelin H."/>
            <person name="Glass J.I."/>
            <person name="Rusch D."/>
            <person name="Podicherti R."/>
            <person name="Tsui H.-C.T."/>
            <person name="Winkler M.E."/>
        </authorList>
    </citation>
    <scope>NUCLEOTIDE SEQUENCE</scope>
</reference>